<feature type="compositionally biased region" description="Low complexity" evidence="5">
    <location>
        <begin position="1546"/>
        <end position="1571"/>
    </location>
</feature>
<evidence type="ECO:0000313" key="7">
    <source>
        <dbReference type="EMBL" id="KAI7790588.1"/>
    </source>
</evidence>
<name>A0A9W7T358_TRIRA</name>
<feature type="domain" description="AIG1-type G" evidence="6">
    <location>
        <begin position="1758"/>
        <end position="1957"/>
    </location>
</feature>
<dbReference type="InterPro" id="IPR045058">
    <property type="entry name" value="GIMA/IAN/Toc"/>
</dbReference>
<evidence type="ECO:0000256" key="1">
    <source>
        <dbReference type="ARBA" id="ARBA00008535"/>
    </source>
</evidence>
<dbReference type="GO" id="GO:0005525">
    <property type="term" value="F:GTP binding"/>
    <property type="evidence" value="ECO:0007669"/>
    <property type="project" value="UniProtKB-KW"/>
</dbReference>
<dbReference type="Pfam" id="PF04548">
    <property type="entry name" value="AIG1"/>
    <property type="match status" value="7"/>
</dbReference>
<organism evidence="7 8">
    <name type="scientific">Triplophysa rosa</name>
    <name type="common">Cave loach</name>
    <dbReference type="NCBI Taxonomy" id="992332"/>
    <lineage>
        <taxon>Eukaryota</taxon>
        <taxon>Metazoa</taxon>
        <taxon>Chordata</taxon>
        <taxon>Craniata</taxon>
        <taxon>Vertebrata</taxon>
        <taxon>Euteleostomi</taxon>
        <taxon>Actinopterygii</taxon>
        <taxon>Neopterygii</taxon>
        <taxon>Teleostei</taxon>
        <taxon>Ostariophysi</taxon>
        <taxon>Cypriniformes</taxon>
        <taxon>Nemacheilidae</taxon>
        <taxon>Triplophysa</taxon>
    </lineage>
</organism>
<dbReference type="InterPro" id="IPR006703">
    <property type="entry name" value="G_AIG1"/>
</dbReference>
<evidence type="ECO:0000259" key="6">
    <source>
        <dbReference type="PROSITE" id="PS51720"/>
    </source>
</evidence>
<feature type="region of interest" description="Disordered" evidence="5">
    <location>
        <begin position="1506"/>
        <end position="1596"/>
    </location>
</feature>
<keyword evidence="2" id="KW-0547">Nucleotide-binding</keyword>
<feature type="coiled-coil region" evidence="4">
    <location>
        <begin position="1952"/>
        <end position="1986"/>
    </location>
</feature>
<feature type="compositionally biased region" description="Polar residues" evidence="5">
    <location>
        <begin position="1572"/>
        <end position="1596"/>
    </location>
</feature>
<keyword evidence="4" id="KW-0175">Coiled coil</keyword>
<feature type="region of interest" description="Disordered" evidence="5">
    <location>
        <begin position="1649"/>
        <end position="1673"/>
    </location>
</feature>
<feature type="compositionally biased region" description="Low complexity" evidence="5">
    <location>
        <begin position="1506"/>
        <end position="1528"/>
    </location>
</feature>
<feature type="compositionally biased region" description="Basic residues" evidence="5">
    <location>
        <begin position="1406"/>
        <end position="1415"/>
    </location>
</feature>
<evidence type="ECO:0000256" key="3">
    <source>
        <dbReference type="ARBA" id="ARBA00023134"/>
    </source>
</evidence>
<dbReference type="SUPFAM" id="SSF52540">
    <property type="entry name" value="P-loop containing nucleoside triphosphate hydrolases"/>
    <property type="match status" value="7"/>
</dbReference>
<sequence length="2223" mass="253125">MDFYLDLKFEKRKKMLQRRGMWHKTHRFPYRRSREGDSHHLSELRIVLMGSRGAGKSSSGNIILNREEFDLKRTAQCVKRQREVADRHITVIEAPGWWINEPVDQSPELLKQEILLSVSLCPPGPHAVLLVIPGDSLFTEDERKVFQGYVDLLGERVWSHTIVLFTHGDFLGDTSIEQHIESEGEDLQWLVEKCGNRYHVLNNNNSSDDTQIKHLLEKIEETVMENNGCHFEIDRKILQRMKERRRAEERAKKRMKKIKKQREMIRSQMSDTQKLSELRIVLMGYRYSGKSSSGNIILNREEFDLKRTAQCVKRQREVADRHITVIEAPGWWKKIPVEKSNELLKQEILLSVSLCPPGPHVVLLVIRVDTRFKEDERKVFQGYVDLLGERVWSHTIVLFTHGDFLGDTSIEQHIESEGEDLQWLVEKCGNRYHVLNNNNSSDDTQIKNLLEKIEETVMENNGCCFEIDRKILQEVEERRKAGERARSQISDSHHLSELRIVLMGYRYSGKSSSGNIILNSEEFDLKTTAQCVKRQREVADRHITVIEAPGWWMSTPIDQSSELLKQEILLSVSLCPPGPHVVLLVIRVDTRFKEDERKVFQGYVDLLGERVWSHTIVLFTHGDFLGDTSIEQHIESEGEDLQWLVEKCGNRYHVLNNNNSSDDTQIKHLLEKIEETVMENNGCHFEINRKILQMMEERRRSEEESAEERMKKMKKQREMIRSQMSDTQKLSELRIVLMGYRYSGKSSSGNIILNREEFDLKRTAQCVKRQREVADRHITVIEAPGWWIDEPVDQSPELLKQEILLSVSLCPHIVILVIRADIIFKEDERKVLQGYVDLLGERVWSHTIVLFTHGDFLGDTSIEQHIESEGEDLQWLVEKCGNRYHVLNNNNSSDDTQIKHLLEKIEETVMENNGCHFEIDRKILQKIKEKRRTEEERAKERMKRMKKQREMIRSQMSDTQKLSELRIVLMGYKCAGKSSSGNIILNREEFDLKRTAQCVKRQREVADRHITVIEAPGWWMNKPVEKSPELLKQEILLSVSLCPHIVLLVIRADIRLKEENRKVMQGYVDLLGERVWSHTIVLFTNGDFLGDTSIEQHIESEGEDLQWLVEKCGNRYHVLNNNNSSDDTQIKHLLEKIEETVMENNDCHFEMLLQVEEKRRAVEKKATSQITSEDEMSDTVSLASSGYDTFRSQSDADKSSAFASSHSKDLPLLFAGGSYNQRLPQALIRDRIYEPTPNPAGMESDEAYRSRQAHALFGFRQRGTPVKDFAMDFLSTARYSGFTEAELKVIFNSCLDEPFEPAEMRRWRHLGFADQVELAMNREEPRGMSMAEPLTGLAAIPEDGPLQVGVVGIATPSPSLSAASPPSTSLVGKRGRRASWGTTSEESQPEPAVPYTSFHHPTTSRVARRKKKRQRWAAWSPTRPVQPASSPVQPASSPVQPASSPVQPASSPVQPVSTPVQPASSPVQPASSPVLLPMSYPASSPVVQPASSPVVQPASNPVVQPASNPVVQPASSPVVQPVSSPVQPEIRPASQPPVEPASGPASGPVSKSMSGPVSKSMSGPVSKSMSSPMIQPASSPVIQPASSPVIQPASSPVIQPASQPVIQPASSPVIQPASSPVFQPASQPVIQLASSPAFQLASSPVQPAFQPASSPVQPAFQPAPSPFQPASAGDTQKLSELRIVLMGCKYAGKSSAGNLILGIEEFDLKSTAHLTCKQDKTCHALCSDVFEELKEDFTLKLQARHNRYDKMDRDTQKLSELRIVLMGSRGAGKSSSGNIILNREEFDLKRTAECVKRQREVADRHITVIEAPGWWIDVPVDQSSELLKQEILLSVSLCPPGPHVVLLVIHVDTRFTEDERKVLQGYVDLLGERVWSHTIVLFTHGDFLGDTSIEQHIESEGEDLQWLVEKCGNRYHVLNNNNSSDDTQIKHLLEKIEETVMKNNGCHFEIDRKILQRMKERRRAEEERAEERMMRMKKQREMIRSQMCDTQKLSELRIVLMGYKCAGKSSSGNIILNREEFDLKTTAQCVKRQREVADRHITVIEAPGWWMNVPVDQSPELLKQEILLSVSLCPPGPHIVLLVIRVDIRFKETERKVFQGYVDLLGERVWSHTIVLFTHGDFLGDTSIEQHIESEGEDLQWLVEKCGNRYHVLNNNNSSDDTQIKHLLEKIEETVMENNGCHFEIDRKILQVVEERRRADKSAKERIKRMKKQREMIRTQMSE</sequence>
<comment type="similarity">
    <text evidence="1">Belongs to the TRAFAC class TrmE-Era-EngA-EngB-Septin-like GTPase superfamily. AIG1/Toc34/Toc159-like paraseptin GTPase family. IAN subfamily.</text>
</comment>
<feature type="compositionally biased region" description="Low complexity" evidence="5">
    <location>
        <begin position="1356"/>
        <end position="1370"/>
    </location>
</feature>
<proteinExistence type="inferred from homology"/>
<dbReference type="PANTHER" id="PTHR10903">
    <property type="entry name" value="GTPASE, IMAP FAMILY MEMBER-RELATED"/>
    <property type="match status" value="1"/>
</dbReference>
<feature type="domain" description="AIG1-type G" evidence="6">
    <location>
        <begin position="962"/>
        <end position="1158"/>
    </location>
</feature>
<feature type="domain" description="AIG1-type G" evidence="6">
    <location>
        <begin position="1993"/>
        <end position="2192"/>
    </location>
</feature>
<protein>
    <submittedName>
        <fullName evidence="7">GTPase IMAP family member 8-like</fullName>
    </submittedName>
</protein>
<feature type="domain" description="AIG1-type G" evidence="6">
    <location>
        <begin position="41"/>
        <end position="240"/>
    </location>
</feature>
<keyword evidence="3" id="KW-0342">GTP-binding</keyword>
<evidence type="ECO:0000256" key="4">
    <source>
        <dbReference type="SAM" id="Coils"/>
    </source>
</evidence>
<dbReference type="Proteomes" id="UP001059041">
    <property type="component" value="Unassembled WGS sequence"/>
</dbReference>
<feature type="domain" description="AIG1-type G" evidence="6">
    <location>
        <begin position="495"/>
        <end position="694"/>
    </location>
</feature>
<feature type="region of interest" description="Disordered" evidence="5">
    <location>
        <begin position="246"/>
        <end position="266"/>
    </location>
</feature>
<feature type="compositionally biased region" description="Low complexity" evidence="5">
    <location>
        <begin position="1425"/>
        <end position="1471"/>
    </location>
</feature>
<keyword evidence="8" id="KW-1185">Reference proteome</keyword>
<dbReference type="FunFam" id="3.40.50.300:FF:001809">
    <property type="entry name" value="Si:ch1073-365p7.2"/>
    <property type="match status" value="7"/>
</dbReference>
<reference evidence="7" key="1">
    <citation type="submission" date="2021-02" db="EMBL/GenBank/DDBJ databases">
        <title>Comparative genomics reveals that relaxation of natural selection precedes convergent phenotypic evolution of cavefish.</title>
        <authorList>
            <person name="Peng Z."/>
        </authorList>
    </citation>
    <scope>NUCLEOTIDE SEQUENCE</scope>
    <source>
        <tissue evidence="7">Muscle</tissue>
    </source>
</reference>
<feature type="domain" description="AIG1-type G" evidence="6">
    <location>
        <begin position="275"/>
        <end position="474"/>
    </location>
</feature>
<accession>A0A9W7T358</accession>
<dbReference type="InterPro" id="IPR027417">
    <property type="entry name" value="P-loop_NTPase"/>
</dbReference>
<feature type="region of interest" description="Disordered" evidence="5">
    <location>
        <begin position="934"/>
        <end position="955"/>
    </location>
</feature>
<feature type="region of interest" description="Disordered" evidence="5">
    <location>
        <begin position="2201"/>
        <end position="2223"/>
    </location>
</feature>
<feature type="compositionally biased region" description="Low complexity" evidence="5">
    <location>
        <begin position="1650"/>
        <end position="1660"/>
    </location>
</feature>
<dbReference type="PROSITE" id="PS51720">
    <property type="entry name" value="G_AIG1"/>
    <property type="match status" value="7"/>
</dbReference>
<feature type="region of interest" description="Disordered" evidence="5">
    <location>
        <begin position="1356"/>
        <end position="1471"/>
    </location>
</feature>
<dbReference type="Gene3D" id="3.40.50.300">
    <property type="entry name" value="P-loop containing nucleotide triphosphate hydrolases"/>
    <property type="match status" value="8"/>
</dbReference>
<dbReference type="PANTHER" id="PTHR10903:SF107">
    <property type="entry name" value="GTPASE IMAP FAMILY MEMBER 4-LIKE-RELATED"/>
    <property type="match status" value="1"/>
</dbReference>
<feature type="domain" description="AIG1-type G" evidence="6">
    <location>
        <begin position="730"/>
        <end position="926"/>
    </location>
</feature>
<gene>
    <name evidence="7" type="ORF">IRJ41_013253</name>
</gene>
<dbReference type="EMBL" id="JAFHDT010000069">
    <property type="protein sequence ID" value="KAI7790588.1"/>
    <property type="molecule type" value="Genomic_DNA"/>
</dbReference>
<evidence type="ECO:0000256" key="2">
    <source>
        <dbReference type="ARBA" id="ARBA00022741"/>
    </source>
</evidence>
<evidence type="ECO:0000313" key="8">
    <source>
        <dbReference type="Proteomes" id="UP001059041"/>
    </source>
</evidence>
<dbReference type="CDD" id="cd01852">
    <property type="entry name" value="AIG1"/>
    <property type="match status" value="5"/>
</dbReference>
<evidence type="ECO:0000256" key="5">
    <source>
        <dbReference type="SAM" id="MobiDB-lite"/>
    </source>
</evidence>
<feature type="coiled-coil region" evidence="4">
    <location>
        <begin position="696"/>
        <end position="723"/>
    </location>
</feature>
<comment type="caution">
    <text evidence="7">The sequence shown here is derived from an EMBL/GenBank/DDBJ whole genome shotgun (WGS) entry which is preliminary data.</text>
</comment>